<accession>A0ABX0TUM0</accession>
<sequence length="82" mass="9218">MLQSEYSSASRHVIIKVGQDRAGHWLVQEDNGLMEGRFVSFPAAMAFARAERHAFRDAEVLVVEETLVPYVAFDPIERRAAA</sequence>
<protein>
    <recommendedName>
        <fullName evidence="3">DUF2188 domain-containing protein</fullName>
    </recommendedName>
</protein>
<dbReference type="EMBL" id="JAAOZC010000004">
    <property type="protein sequence ID" value="NIJ08165.1"/>
    <property type="molecule type" value="Genomic_DNA"/>
</dbReference>
<gene>
    <name evidence="1" type="ORF">FHS31_001782</name>
</gene>
<dbReference type="RefSeq" id="WP_167073024.1">
    <property type="nucleotide sequence ID" value="NZ_JAAOZC010000004.1"/>
</dbReference>
<evidence type="ECO:0008006" key="3">
    <source>
        <dbReference type="Google" id="ProtNLM"/>
    </source>
</evidence>
<comment type="caution">
    <text evidence="1">The sequence shown here is derived from an EMBL/GenBank/DDBJ whole genome shotgun (WGS) entry which is preliminary data.</text>
</comment>
<proteinExistence type="predicted"/>
<evidence type="ECO:0000313" key="1">
    <source>
        <dbReference type="EMBL" id="NIJ08165.1"/>
    </source>
</evidence>
<organism evidence="1 2">
    <name type="scientific">Sphingomonas vulcanisoli</name>
    <dbReference type="NCBI Taxonomy" id="1658060"/>
    <lineage>
        <taxon>Bacteria</taxon>
        <taxon>Pseudomonadati</taxon>
        <taxon>Pseudomonadota</taxon>
        <taxon>Alphaproteobacteria</taxon>
        <taxon>Sphingomonadales</taxon>
        <taxon>Sphingomonadaceae</taxon>
        <taxon>Sphingomonas</taxon>
    </lineage>
</organism>
<dbReference type="Proteomes" id="UP000727456">
    <property type="component" value="Unassembled WGS sequence"/>
</dbReference>
<keyword evidence="2" id="KW-1185">Reference proteome</keyword>
<reference evidence="1 2" key="1">
    <citation type="submission" date="2020-03" db="EMBL/GenBank/DDBJ databases">
        <title>Genomic Encyclopedia of Type Strains, Phase III (KMG-III): the genomes of soil and plant-associated and newly described type strains.</title>
        <authorList>
            <person name="Whitman W."/>
        </authorList>
    </citation>
    <scope>NUCLEOTIDE SEQUENCE [LARGE SCALE GENOMIC DNA]</scope>
    <source>
        <strain evidence="1 2">CECT 8804</strain>
    </source>
</reference>
<name>A0ABX0TUM0_9SPHN</name>
<evidence type="ECO:0000313" key="2">
    <source>
        <dbReference type="Proteomes" id="UP000727456"/>
    </source>
</evidence>